<name>A0ABR2XE66_9PEZI</name>
<keyword evidence="3" id="KW-0175">Coiled coil</keyword>
<proteinExistence type="inferred from homology"/>
<feature type="signal peptide" evidence="4">
    <location>
        <begin position="1"/>
        <end position="18"/>
    </location>
</feature>
<dbReference type="Pfam" id="PF08386">
    <property type="entry name" value="Abhydrolase_4"/>
    <property type="match status" value="1"/>
</dbReference>
<gene>
    <name evidence="6" type="ORF">SCAR479_11314</name>
</gene>
<keyword evidence="7" id="KW-1185">Reference proteome</keyword>
<evidence type="ECO:0000259" key="5">
    <source>
        <dbReference type="Pfam" id="PF08386"/>
    </source>
</evidence>
<dbReference type="InterPro" id="IPR029058">
    <property type="entry name" value="AB_hydrolase_fold"/>
</dbReference>
<dbReference type="EMBL" id="JARVKM010000067">
    <property type="protein sequence ID" value="KAK9771995.1"/>
    <property type="molecule type" value="Genomic_DNA"/>
</dbReference>
<evidence type="ECO:0000256" key="1">
    <source>
        <dbReference type="ARBA" id="ARBA00010088"/>
    </source>
</evidence>
<comment type="caution">
    <text evidence="6">The sequence shown here is derived from an EMBL/GenBank/DDBJ whole genome shotgun (WGS) entry which is preliminary data.</text>
</comment>
<keyword evidence="4" id="KW-0732">Signal</keyword>
<evidence type="ECO:0000313" key="7">
    <source>
        <dbReference type="Proteomes" id="UP001465668"/>
    </source>
</evidence>
<feature type="coiled-coil region" evidence="3">
    <location>
        <begin position="204"/>
        <end position="231"/>
    </location>
</feature>
<dbReference type="InterPro" id="IPR013595">
    <property type="entry name" value="Pept_S33_TAP-like_C"/>
</dbReference>
<protein>
    <submittedName>
        <fullName evidence="6">TAP-like protein-domain-containing protein</fullName>
    </submittedName>
</protein>
<reference evidence="6 7" key="1">
    <citation type="submission" date="2024-02" db="EMBL/GenBank/DDBJ databases">
        <title>First draft genome assembly of two strains of Seiridium cardinale.</title>
        <authorList>
            <person name="Emiliani G."/>
            <person name="Scali E."/>
        </authorList>
    </citation>
    <scope>NUCLEOTIDE SEQUENCE [LARGE SCALE GENOMIC DNA]</scope>
    <source>
        <strain evidence="6 7">BM-138-000479</strain>
    </source>
</reference>
<comment type="similarity">
    <text evidence="1">Belongs to the peptidase S33 family.</text>
</comment>
<organism evidence="6 7">
    <name type="scientific">Seiridium cardinale</name>
    <dbReference type="NCBI Taxonomy" id="138064"/>
    <lineage>
        <taxon>Eukaryota</taxon>
        <taxon>Fungi</taxon>
        <taxon>Dikarya</taxon>
        <taxon>Ascomycota</taxon>
        <taxon>Pezizomycotina</taxon>
        <taxon>Sordariomycetes</taxon>
        <taxon>Xylariomycetidae</taxon>
        <taxon>Amphisphaeriales</taxon>
        <taxon>Sporocadaceae</taxon>
        <taxon>Seiridium</taxon>
    </lineage>
</organism>
<dbReference type="SUPFAM" id="SSF53474">
    <property type="entry name" value="alpha/beta-Hydrolases"/>
    <property type="match status" value="1"/>
</dbReference>
<dbReference type="PANTHER" id="PTHR43248">
    <property type="entry name" value="2-SUCCINYL-6-HYDROXY-2,4-CYCLOHEXADIENE-1-CARBOXYLATE SYNTHASE"/>
    <property type="match status" value="1"/>
</dbReference>
<dbReference type="InterPro" id="IPR051601">
    <property type="entry name" value="Serine_prot/Carboxylest_S33"/>
</dbReference>
<sequence length="607" mass="66715">MMLRTTLLLASQLALAAAYPKVEEFDWTTINASTALDYRPCYNATHKCAKLTVPLDWLDTSNPKRVTLAIITRPATVNESDPTFGGTIIVNPGGPSGSGVDFVLRAGEVIQRTASSDTHKFEILSFDPRGVGLTEPFSDCYRDEFARATGTLIQRGLGAPDEGDHVVRRLYSLAQAFGELCTHGADGENDIKYFMSTSSVARDMVEIVDKLAELRNDEEKQQQTMSQEVDEQRRLELRSGANAVDPTPRINYWGFSYGTVLGNYFASMFPGRVGRVALEAVEDVDDYYAAAWSNNLPDTQQTLNHFWETCFAAQGRCALYKSSDESPKSIEARVRDFLDSLETSPAPFIHPSGIVVAITPLDVLKTIFRPLYQPLRSFPELAETLAAAMEGNFTQIYGGLELPTPDESCPLRIPSSYTWHEEAQQAIACGDGISQNNLTVPEFLDHLARLEQDSPDFGRLWSGIRLSCAGWKFRPKYRFSGPWTTPEADSSLVEGKPAAPLLMISSRYDPVTPLANAHRAAEGHPGSRVLVQNNVGHGSVLSPGKCREDHIKRYFATGELPPEGTVCQPDCTPFQDCPQFTGAFSAASTSHEPLKAWSPRAPLGVGF</sequence>
<evidence type="ECO:0000256" key="3">
    <source>
        <dbReference type="SAM" id="Coils"/>
    </source>
</evidence>
<feature type="chain" id="PRO_5046073447" evidence="4">
    <location>
        <begin position="19"/>
        <end position="607"/>
    </location>
</feature>
<evidence type="ECO:0000256" key="2">
    <source>
        <dbReference type="ARBA" id="ARBA00022801"/>
    </source>
</evidence>
<dbReference type="Proteomes" id="UP001465668">
    <property type="component" value="Unassembled WGS sequence"/>
</dbReference>
<keyword evidence="2" id="KW-0378">Hydrolase</keyword>
<dbReference type="Gene3D" id="3.40.50.1820">
    <property type="entry name" value="alpha/beta hydrolase"/>
    <property type="match status" value="1"/>
</dbReference>
<dbReference type="PANTHER" id="PTHR43248:SF25">
    <property type="entry name" value="AB HYDROLASE-1 DOMAIN-CONTAINING PROTEIN-RELATED"/>
    <property type="match status" value="1"/>
</dbReference>
<evidence type="ECO:0000256" key="4">
    <source>
        <dbReference type="SAM" id="SignalP"/>
    </source>
</evidence>
<accession>A0ABR2XE66</accession>
<evidence type="ECO:0000313" key="6">
    <source>
        <dbReference type="EMBL" id="KAK9771995.1"/>
    </source>
</evidence>
<feature type="domain" description="Peptidase S33 tripeptidyl aminopeptidase-like C-terminal" evidence="5">
    <location>
        <begin position="455"/>
        <end position="567"/>
    </location>
</feature>